<dbReference type="SUPFAM" id="SSF53649">
    <property type="entry name" value="Alkaline phosphatase-like"/>
    <property type="match status" value="1"/>
</dbReference>
<dbReference type="Pfam" id="PF00884">
    <property type="entry name" value="Sulfatase"/>
    <property type="match status" value="1"/>
</dbReference>
<comment type="similarity">
    <text evidence="1">Belongs to the sulfatase family.</text>
</comment>
<feature type="domain" description="Sulfatase N-terminal" evidence="4">
    <location>
        <begin position="1"/>
        <end position="283"/>
    </location>
</feature>
<evidence type="ECO:0000256" key="2">
    <source>
        <dbReference type="ARBA" id="ARBA00022801"/>
    </source>
</evidence>
<feature type="non-terminal residue" evidence="5">
    <location>
        <position position="1"/>
    </location>
</feature>
<accession>A0A382HU62</accession>
<evidence type="ECO:0000256" key="3">
    <source>
        <dbReference type="SAM" id="MobiDB-lite"/>
    </source>
</evidence>
<dbReference type="EMBL" id="UINC01063267">
    <property type="protein sequence ID" value="SVB90719.1"/>
    <property type="molecule type" value="Genomic_DNA"/>
</dbReference>
<name>A0A382HU62_9ZZZZ</name>
<dbReference type="PANTHER" id="PTHR42693:SF53">
    <property type="entry name" value="ENDO-4-O-SULFATASE"/>
    <property type="match status" value="1"/>
</dbReference>
<keyword evidence="2" id="KW-0378">Hydrolase</keyword>
<evidence type="ECO:0000259" key="4">
    <source>
        <dbReference type="Pfam" id="PF00884"/>
    </source>
</evidence>
<dbReference type="AlphaFoldDB" id="A0A382HU62"/>
<dbReference type="InterPro" id="IPR000917">
    <property type="entry name" value="Sulfatase_N"/>
</dbReference>
<proteinExistence type="inferred from homology"/>
<dbReference type="Gene3D" id="3.30.1120.10">
    <property type="match status" value="1"/>
</dbReference>
<organism evidence="5">
    <name type="scientific">marine metagenome</name>
    <dbReference type="NCBI Taxonomy" id="408172"/>
    <lineage>
        <taxon>unclassified sequences</taxon>
        <taxon>metagenomes</taxon>
        <taxon>ecological metagenomes</taxon>
    </lineage>
</organism>
<evidence type="ECO:0000256" key="1">
    <source>
        <dbReference type="ARBA" id="ARBA00008779"/>
    </source>
</evidence>
<sequence>WGEMGYQGHKTLKTPHFDDMSKSGLRFDRFYAAAPVCSPTRASCLTGRHPNRMGVFKWGYPMRTGETTIAEALKKAGYTTAHFGKWHLGSVRADSAACPGANGFDEWASAPNFYENNPLFSHNGKVIEVKGESSLATMEIALRWIRKVAEADKPFLAVIWFGNPHGPHIGVDKFLKPYAKEAKAMQNFYAEITGMDAAMGELRKGLREMDKHEDTLLWYTSDNGGLKSNSMGGLSGKKGNLLEGGIRVPAILEWPAKIPEPRSSSAPCNTSDFYPTLLELAGVSLPKDQPPLDGISLVPLIEGKTEVRKKAMGFWDFPAPGRSRRARAMLEALRKEQQAGEQKPAPKEGHVEKQYSTKSFPGPAAWIDGDWKLLRGKGTPKLFNLAKDFAEKNDIAGKHPEKVATMQKALLTWQRSVVHSLNGKDYK</sequence>
<dbReference type="InterPro" id="IPR017850">
    <property type="entry name" value="Alkaline_phosphatase_core_sf"/>
</dbReference>
<dbReference type="GO" id="GO:0004065">
    <property type="term" value="F:arylsulfatase activity"/>
    <property type="evidence" value="ECO:0007669"/>
    <property type="project" value="TreeGrafter"/>
</dbReference>
<dbReference type="PANTHER" id="PTHR42693">
    <property type="entry name" value="ARYLSULFATASE FAMILY MEMBER"/>
    <property type="match status" value="1"/>
</dbReference>
<evidence type="ECO:0000313" key="5">
    <source>
        <dbReference type="EMBL" id="SVB90719.1"/>
    </source>
</evidence>
<feature type="region of interest" description="Disordered" evidence="3">
    <location>
        <begin position="334"/>
        <end position="355"/>
    </location>
</feature>
<dbReference type="InterPro" id="IPR050738">
    <property type="entry name" value="Sulfatase"/>
</dbReference>
<gene>
    <name evidence="5" type="ORF">METZ01_LOCUS243573</name>
</gene>
<reference evidence="5" key="1">
    <citation type="submission" date="2018-05" db="EMBL/GenBank/DDBJ databases">
        <authorList>
            <person name="Lanie J.A."/>
            <person name="Ng W.-L."/>
            <person name="Kazmierczak K.M."/>
            <person name="Andrzejewski T.M."/>
            <person name="Davidsen T.M."/>
            <person name="Wayne K.J."/>
            <person name="Tettelin H."/>
            <person name="Glass J.I."/>
            <person name="Rusch D."/>
            <person name="Podicherti R."/>
            <person name="Tsui H.-C.T."/>
            <person name="Winkler M.E."/>
        </authorList>
    </citation>
    <scope>NUCLEOTIDE SEQUENCE</scope>
</reference>
<dbReference type="Gene3D" id="3.40.720.10">
    <property type="entry name" value="Alkaline Phosphatase, subunit A"/>
    <property type="match status" value="1"/>
</dbReference>
<protein>
    <recommendedName>
        <fullName evidence="4">Sulfatase N-terminal domain-containing protein</fullName>
    </recommendedName>
</protein>